<dbReference type="EMBL" id="MPRL01000015">
    <property type="protein sequence ID" value="OOZ40948.1"/>
    <property type="molecule type" value="Genomic_DNA"/>
</dbReference>
<dbReference type="PANTHER" id="PTHR43685">
    <property type="entry name" value="GLYCOSYLTRANSFERASE"/>
    <property type="match status" value="1"/>
</dbReference>
<feature type="domain" description="Glycosyltransferase 2-like" evidence="1">
    <location>
        <begin position="43"/>
        <end position="174"/>
    </location>
</feature>
<organism evidence="2 3">
    <name type="scientific">Solemya pervernicosa gill symbiont</name>
    <dbReference type="NCBI Taxonomy" id="642797"/>
    <lineage>
        <taxon>Bacteria</taxon>
        <taxon>Pseudomonadati</taxon>
        <taxon>Pseudomonadota</taxon>
        <taxon>Gammaproteobacteria</taxon>
        <taxon>sulfur-oxidizing symbionts</taxon>
    </lineage>
</organism>
<dbReference type="RefSeq" id="WP_078483049.1">
    <property type="nucleotide sequence ID" value="NZ_MPRL01000015.1"/>
</dbReference>
<dbReference type="CDD" id="cd00761">
    <property type="entry name" value="Glyco_tranf_GTA_type"/>
    <property type="match status" value="1"/>
</dbReference>
<dbReference type="OrthoDB" id="396512at2"/>
<protein>
    <recommendedName>
        <fullName evidence="1">Glycosyltransferase 2-like domain-containing protein</fullName>
    </recommendedName>
</protein>
<evidence type="ECO:0000313" key="3">
    <source>
        <dbReference type="Proteomes" id="UP000191110"/>
    </source>
</evidence>
<accession>A0A1T2L759</accession>
<evidence type="ECO:0000313" key="2">
    <source>
        <dbReference type="EMBL" id="OOZ40948.1"/>
    </source>
</evidence>
<keyword evidence="3" id="KW-1185">Reference proteome</keyword>
<proteinExistence type="predicted"/>
<dbReference type="InterPro" id="IPR001173">
    <property type="entry name" value="Glyco_trans_2-like"/>
</dbReference>
<gene>
    <name evidence="2" type="ORF">BOW53_05305</name>
</gene>
<dbReference type="Gene3D" id="3.90.550.10">
    <property type="entry name" value="Spore Coat Polysaccharide Biosynthesis Protein SpsA, Chain A"/>
    <property type="match status" value="1"/>
</dbReference>
<evidence type="ECO:0000259" key="1">
    <source>
        <dbReference type="Pfam" id="PF00535"/>
    </source>
</evidence>
<sequence>MIRTVKKWLNLKKLWFDFKVREKKRKRSESEERYIEAPKVTFVIQSFNHCDNIKMLAERLQSLPYQECIVCEDGSVDGSLRQWLKYFNRPNDFVIHSNDLHEIRTYDRALRYANGELVCLLQDDDAPPSTSAWFDEAVSLFNRYPDLIVLGGWLGFQGIESDSVEQKQYWSAGDLTNQYKKEALHSEGGGPMHRFVEAINVGPVFIRRKAFVDMGGFDLDFSQVGWPGIHFDVALSLQVWLQGGQVAWYDAGFRQAGARGTESFGNLDRRKQQLITNHKLLVEKFGEQMADIQKRVAESEKARTDWA</sequence>
<reference evidence="2 3" key="1">
    <citation type="submission" date="2016-11" db="EMBL/GenBank/DDBJ databases">
        <title>Mixed transmission modes and dynamic genome evolution in an obligate animal-bacterial symbiosis.</title>
        <authorList>
            <person name="Russell S.L."/>
            <person name="Corbett-Detig R.B."/>
            <person name="Cavanaugh C.M."/>
        </authorList>
    </citation>
    <scope>NUCLEOTIDE SEQUENCE [LARGE SCALE GENOMIC DNA]</scope>
    <source>
        <strain evidence="2">Sveles-Q1</strain>
    </source>
</reference>
<dbReference type="Pfam" id="PF00535">
    <property type="entry name" value="Glycos_transf_2"/>
    <property type="match status" value="1"/>
</dbReference>
<dbReference type="Proteomes" id="UP000191110">
    <property type="component" value="Unassembled WGS sequence"/>
</dbReference>
<comment type="caution">
    <text evidence="2">The sequence shown here is derived from an EMBL/GenBank/DDBJ whole genome shotgun (WGS) entry which is preliminary data.</text>
</comment>
<dbReference type="SUPFAM" id="SSF53448">
    <property type="entry name" value="Nucleotide-diphospho-sugar transferases"/>
    <property type="match status" value="1"/>
</dbReference>
<name>A0A1T2L759_9GAMM</name>
<dbReference type="PANTHER" id="PTHR43685:SF2">
    <property type="entry name" value="GLYCOSYLTRANSFERASE 2-LIKE DOMAIN-CONTAINING PROTEIN"/>
    <property type="match status" value="1"/>
</dbReference>
<dbReference type="InterPro" id="IPR050834">
    <property type="entry name" value="Glycosyltransf_2"/>
</dbReference>
<dbReference type="InterPro" id="IPR029044">
    <property type="entry name" value="Nucleotide-diphossugar_trans"/>
</dbReference>
<dbReference type="AlphaFoldDB" id="A0A1T2L759"/>